<dbReference type="OMA" id="TPACSHR"/>
<reference evidence="1" key="1">
    <citation type="submission" date="2021-01" db="UniProtKB">
        <authorList>
            <consortium name="EnsemblMetazoa"/>
        </authorList>
    </citation>
    <scope>IDENTIFICATION</scope>
</reference>
<dbReference type="KEGG" id="vde:111253388"/>
<dbReference type="InParanoid" id="A0A7M7KNM6"/>
<name>A0A7M7KNM6_VARDE</name>
<dbReference type="Proteomes" id="UP000594260">
    <property type="component" value="Unplaced"/>
</dbReference>
<dbReference type="GeneID" id="111253388"/>
<proteinExistence type="predicted"/>
<dbReference type="PROSITE" id="PS51257">
    <property type="entry name" value="PROKAR_LIPOPROTEIN"/>
    <property type="match status" value="1"/>
</dbReference>
<evidence type="ECO:0000313" key="1">
    <source>
        <dbReference type="EnsemblMetazoa" id="XP_022668437"/>
    </source>
</evidence>
<organism evidence="1 2">
    <name type="scientific">Varroa destructor</name>
    <name type="common">Honeybee mite</name>
    <dbReference type="NCBI Taxonomy" id="109461"/>
    <lineage>
        <taxon>Eukaryota</taxon>
        <taxon>Metazoa</taxon>
        <taxon>Ecdysozoa</taxon>
        <taxon>Arthropoda</taxon>
        <taxon>Chelicerata</taxon>
        <taxon>Arachnida</taxon>
        <taxon>Acari</taxon>
        <taxon>Parasitiformes</taxon>
        <taxon>Mesostigmata</taxon>
        <taxon>Gamasina</taxon>
        <taxon>Dermanyssoidea</taxon>
        <taxon>Varroidae</taxon>
        <taxon>Varroa</taxon>
    </lineage>
</organism>
<dbReference type="RefSeq" id="XP_022668437.1">
    <property type="nucleotide sequence ID" value="XM_022812702.1"/>
</dbReference>
<sequence>MCDKEMGLVQPIVVFAMIQAVSVGCWALPTPTILNKQQLSPHLQPQMSMSKAISRISTADAESQEVASLLRPVDPSEPDALLKFVVFELERSKRDAGTLAACEGIEVARIVSRPRTVENGVRYTIELKVKPVHIVTDKCNNNAVKDLIPSTLEECQLEVWEGMEPAGEMHPMAMLKSTCKLQKD</sequence>
<protein>
    <submittedName>
        <fullName evidence="1">Uncharacterized protein</fullName>
    </submittedName>
</protein>
<dbReference type="OrthoDB" id="6432316at2759"/>
<dbReference type="AlphaFoldDB" id="A0A7M7KNM6"/>
<accession>A0A7M7KNM6</accession>
<keyword evidence="2" id="KW-1185">Reference proteome</keyword>
<evidence type="ECO:0000313" key="2">
    <source>
        <dbReference type="Proteomes" id="UP000594260"/>
    </source>
</evidence>
<dbReference type="EnsemblMetazoa" id="XM_022812702">
    <property type="protein sequence ID" value="XP_022668437"/>
    <property type="gene ID" value="LOC111253388"/>
</dbReference>